<evidence type="ECO:0000256" key="1">
    <source>
        <dbReference type="ARBA" id="ARBA00004141"/>
    </source>
</evidence>
<feature type="transmembrane region" description="Helical" evidence="6">
    <location>
        <begin position="167"/>
        <end position="186"/>
    </location>
</feature>
<evidence type="ECO:0000313" key="7">
    <source>
        <dbReference type="EMBL" id="GHD65699.1"/>
    </source>
</evidence>
<accession>A0ABQ3H578</accession>
<feature type="transmembrane region" description="Helical" evidence="6">
    <location>
        <begin position="243"/>
        <end position="267"/>
    </location>
</feature>
<dbReference type="InterPro" id="IPR023271">
    <property type="entry name" value="Aquaporin-like"/>
</dbReference>
<dbReference type="Gene3D" id="1.20.1080.10">
    <property type="entry name" value="Glycerol uptake facilitator protein"/>
    <property type="match status" value="1"/>
</dbReference>
<feature type="transmembrane region" description="Helical" evidence="6">
    <location>
        <begin position="198"/>
        <end position="223"/>
    </location>
</feature>
<evidence type="ECO:0000256" key="2">
    <source>
        <dbReference type="ARBA" id="ARBA00022692"/>
    </source>
</evidence>
<dbReference type="EMBL" id="BMYO01000007">
    <property type="protein sequence ID" value="GHD65699.1"/>
    <property type="molecule type" value="Genomic_DNA"/>
</dbReference>
<gene>
    <name evidence="7" type="primary">yrhG</name>
    <name evidence="7" type="ORF">GCM10007350_26560</name>
</gene>
<evidence type="ECO:0000256" key="6">
    <source>
        <dbReference type="SAM" id="Phobius"/>
    </source>
</evidence>
<dbReference type="RefSeq" id="WP_189461384.1">
    <property type="nucleotide sequence ID" value="NZ_BMYO01000007.1"/>
</dbReference>
<evidence type="ECO:0000313" key="8">
    <source>
        <dbReference type="Proteomes" id="UP000604737"/>
    </source>
</evidence>
<reference evidence="8" key="1">
    <citation type="journal article" date="2019" name="Int. J. Syst. Evol. Microbiol.">
        <title>The Global Catalogue of Microorganisms (GCM) 10K type strain sequencing project: providing services to taxonomists for standard genome sequencing and annotation.</title>
        <authorList>
            <consortium name="The Broad Institute Genomics Platform"/>
            <consortium name="The Broad Institute Genome Sequencing Center for Infectious Disease"/>
            <person name="Wu L."/>
            <person name="Ma J."/>
        </authorList>
    </citation>
    <scope>NUCLEOTIDE SEQUENCE [LARGE SCALE GENOMIC DNA]</scope>
    <source>
        <strain evidence="8">KCTC 23701</strain>
    </source>
</reference>
<proteinExistence type="inferred from homology"/>
<keyword evidence="8" id="KW-1185">Reference proteome</keyword>
<comment type="subcellular location">
    <subcellularLocation>
        <location evidence="1">Membrane</location>
        <topology evidence="1">Multi-pass membrane protein</topology>
    </subcellularLocation>
</comment>
<dbReference type="InterPro" id="IPR000292">
    <property type="entry name" value="For/NO2_transpt"/>
</dbReference>
<keyword evidence="3 6" id="KW-1133">Transmembrane helix</keyword>
<dbReference type="Proteomes" id="UP000604737">
    <property type="component" value="Unassembled WGS sequence"/>
</dbReference>
<dbReference type="InterPro" id="IPR024002">
    <property type="entry name" value="For/NO2_transpt_CS"/>
</dbReference>
<feature type="transmembrane region" description="Helical" evidence="6">
    <location>
        <begin position="117"/>
        <end position="138"/>
    </location>
</feature>
<sequence length="294" mass="30594">MSAHETSSTTLRSPAEIVGYIAHAGAEKAKLNPGRLFCIAVLGGMFIGIGTILAVIVAGGCTGLAASNPGLVKFIFGALFPLGFIAVTLTGADLFTSNCALGTSAALRGELGVGEMLRFWGVSYLGNFVGAVGAAYFLGYLTHLITPGDPATQYLVGIAAGKTSHPFLMTFMKGVLANVLVCVATMQGYSAKDTFGRVLGIWFPVMAFVTLGMEHSIANMFIIPGAMLGGLDIGWGQFIVSNLIPATLGNIVGGALVIGLPYTLVYSEQNAPRFGRRRQRDTDFGQGGVADTVE</sequence>
<evidence type="ECO:0000256" key="5">
    <source>
        <dbReference type="ARBA" id="ARBA00049660"/>
    </source>
</evidence>
<dbReference type="Pfam" id="PF01226">
    <property type="entry name" value="Form_Nir_trans"/>
    <property type="match status" value="1"/>
</dbReference>
<name>A0ABQ3H578_9NEIS</name>
<keyword evidence="4 6" id="KW-0472">Membrane</keyword>
<evidence type="ECO:0000256" key="3">
    <source>
        <dbReference type="ARBA" id="ARBA00022989"/>
    </source>
</evidence>
<dbReference type="PANTHER" id="PTHR30520">
    <property type="entry name" value="FORMATE TRANSPORTER-RELATED"/>
    <property type="match status" value="1"/>
</dbReference>
<protein>
    <submittedName>
        <fullName evidence="7">Transporter YrhG</fullName>
    </submittedName>
</protein>
<keyword evidence="2 6" id="KW-0812">Transmembrane</keyword>
<comment type="similarity">
    <text evidence="5">Belongs to the FNT transporter (TC 1.A.16) family.</text>
</comment>
<feature type="transmembrane region" description="Helical" evidence="6">
    <location>
        <begin position="36"/>
        <end position="59"/>
    </location>
</feature>
<dbReference type="PROSITE" id="PS01006">
    <property type="entry name" value="FORMATE_NITRITE_TP_2"/>
    <property type="match status" value="1"/>
</dbReference>
<organism evidence="7 8">
    <name type="scientific">Jeongeupia chitinilytica</name>
    <dbReference type="NCBI Taxonomy" id="1041641"/>
    <lineage>
        <taxon>Bacteria</taxon>
        <taxon>Pseudomonadati</taxon>
        <taxon>Pseudomonadota</taxon>
        <taxon>Betaproteobacteria</taxon>
        <taxon>Neisseriales</taxon>
        <taxon>Chitinibacteraceae</taxon>
        <taxon>Jeongeupia</taxon>
    </lineage>
</organism>
<evidence type="ECO:0000256" key="4">
    <source>
        <dbReference type="ARBA" id="ARBA00023136"/>
    </source>
</evidence>
<comment type="caution">
    <text evidence="7">The sequence shown here is derived from an EMBL/GenBank/DDBJ whole genome shotgun (WGS) entry which is preliminary data.</text>
</comment>
<feature type="transmembrane region" description="Helical" evidence="6">
    <location>
        <begin position="71"/>
        <end position="96"/>
    </location>
</feature>
<dbReference type="PANTHER" id="PTHR30520:SF6">
    <property type="entry name" value="FORMATE_NITRATE FAMILY TRANSPORTER (EUROFUNG)"/>
    <property type="match status" value="1"/>
</dbReference>